<evidence type="ECO:0000256" key="8">
    <source>
        <dbReference type="RuleBase" id="RU003870"/>
    </source>
</evidence>
<evidence type="ECO:0000259" key="9">
    <source>
        <dbReference type="Pfam" id="PF00347"/>
    </source>
</evidence>
<evidence type="ECO:0000256" key="3">
    <source>
        <dbReference type="ARBA" id="ARBA00022884"/>
    </source>
</evidence>
<feature type="domain" description="Large ribosomal subunit protein uL6 alpha-beta" evidence="9">
    <location>
        <begin position="91"/>
        <end position="164"/>
    </location>
</feature>
<dbReference type="PANTHER" id="PTHR11655:SF14">
    <property type="entry name" value="LARGE RIBOSOMAL SUBUNIT PROTEIN UL6M"/>
    <property type="match status" value="1"/>
</dbReference>
<keyword evidence="2 6" id="KW-0699">rRNA-binding</keyword>
<dbReference type="FunFam" id="3.90.930.12:FF:000001">
    <property type="entry name" value="50S ribosomal protein L6"/>
    <property type="match status" value="1"/>
</dbReference>
<dbReference type="FunFam" id="3.90.930.12:FF:000002">
    <property type="entry name" value="50S ribosomal protein L6"/>
    <property type="match status" value="1"/>
</dbReference>
<evidence type="ECO:0000256" key="5">
    <source>
        <dbReference type="ARBA" id="ARBA00023274"/>
    </source>
</evidence>
<reference evidence="10" key="2">
    <citation type="submission" date="2021-04" db="EMBL/GenBank/DDBJ databases">
        <authorList>
            <person name="Gilroy R."/>
        </authorList>
    </citation>
    <scope>NUCLEOTIDE SEQUENCE</scope>
    <source>
        <strain evidence="10">ChiBcec8-14828</strain>
    </source>
</reference>
<evidence type="ECO:0000256" key="7">
    <source>
        <dbReference type="RuleBase" id="RU003869"/>
    </source>
</evidence>
<dbReference type="Pfam" id="PF00347">
    <property type="entry name" value="Ribosomal_L6"/>
    <property type="match status" value="2"/>
</dbReference>
<accession>A0A9D2M2U6</accession>
<dbReference type="PANTHER" id="PTHR11655">
    <property type="entry name" value="60S/50S RIBOSOMAL PROTEIN L6/L9"/>
    <property type="match status" value="1"/>
</dbReference>
<gene>
    <name evidence="6 10" type="primary">rplF</name>
    <name evidence="10" type="ORF">H9943_07095</name>
</gene>
<evidence type="ECO:0000256" key="2">
    <source>
        <dbReference type="ARBA" id="ARBA00022730"/>
    </source>
</evidence>
<dbReference type="InterPro" id="IPR036789">
    <property type="entry name" value="Ribosomal_uL6-like_a/b-dom_sf"/>
</dbReference>
<dbReference type="AlphaFoldDB" id="A0A9D2M2U6"/>
<dbReference type="Gene3D" id="3.90.930.12">
    <property type="entry name" value="Ribosomal protein L6, alpha-beta domain"/>
    <property type="match status" value="2"/>
</dbReference>
<dbReference type="GO" id="GO:0022625">
    <property type="term" value="C:cytosolic large ribosomal subunit"/>
    <property type="evidence" value="ECO:0007669"/>
    <property type="project" value="UniProtKB-UniRule"/>
</dbReference>
<dbReference type="PROSITE" id="PS00525">
    <property type="entry name" value="RIBOSOMAL_L6_1"/>
    <property type="match status" value="1"/>
</dbReference>
<evidence type="ECO:0000313" key="11">
    <source>
        <dbReference type="Proteomes" id="UP000824209"/>
    </source>
</evidence>
<dbReference type="PRINTS" id="PR00059">
    <property type="entry name" value="RIBOSOMALL6"/>
</dbReference>
<organism evidence="10 11">
    <name type="scientific">Candidatus Ruthenibacterium avium</name>
    <dbReference type="NCBI Taxonomy" id="2838751"/>
    <lineage>
        <taxon>Bacteria</taxon>
        <taxon>Bacillati</taxon>
        <taxon>Bacillota</taxon>
        <taxon>Clostridia</taxon>
        <taxon>Eubacteriales</taxon>
        <taxon>Oscillospiraceae</taxon>
        <taxon>Ruthenibacterium</taxon>
    </lineage>
</organism>
<dbReference type="PIRSF" id="PIRSF002162">
    <property type="entry name" value="Ribosomal_L6"/>
    <property type="match status" value="1"/>
</dbReference>
<comment type="caution">
    <text evidence="10">The sequence shown here is derived from an EMBL/GenBank/DDBJ whole genome shotgun (WGS) entry which is preliminary data.</text>
</comment>
<dbReference type="InterPro" id="IPR019906">
    <property type="entry name" value="Ribosomal_uL6_bac-type"/>
</dbReference>
<sequence length="181" mass="19805">MSRIGRKPIVIPAGVEVKIDGNNISVKGPKGTLNSTIHSLIDVKVENNEIVVTRPNDEKEARSLHGLTRTLIANMVEGVTNGFKKELEIQGVGYRAAKQGKDLVLNLGYSHQVIMPETDGITIEVPDPLKIVINGIDKQRVGQFAAEVREKRPPEPYKGKGIRYAGEYIIRKEGKAGKGSK</sequence>
<protein>
    <recommendedName>
        <fullName evidence="6">Large ribosomal subunit protein uL6</fullName>
    </recommendedName>
</protein>
<dbReference type="InterPro" id="IPR002358">
    <property type="entry name" value="Ribosomal_uL6_CS"/>
</dbReference>
<dbReference type="GO" id="GO:0003735">
    <property type="term" value="F:structural constituent of ribosome"/>
    <property type="evidence" value="ECO:0007669"/>
    <property type="project" value="UniProtKB-UniRule"/>
</dbReference>
<comment type="similarity">
    <text evidence="1 6 7">Belongs to the universal ribosomal protein uL6 family.</text>
</comment>
<dbReference type="InterPro" id="IPR000702">
    <property type="entry name" value="Ribosomal_uL6-like"/>
</dbReference>
<dbReference type="EMBL" id="DWYA01000058">
    <property type="protein sequence ID" value="HJB40147.1"/>
    <property type="molecule type" value="Genomic_DNA"/>
</dbReference>
<keyword evidence="5 6" id="KW-0687">Ribonucleoprotein</keyword>
<evidence type="ECO:0000256" key="4">
    <source>
        <dbReference type="ARBA" id="ARBA00022980"/>
    </source>
</evidence>
<dbReference type="Proteomes" id="UP000824209">
    <property type="component" value="Unassembled WGS sequence"/>
</dbReference>
<comment type="subunit">
    <text evidence="6">Part of the 50S ribosomal subunit.</text>
</comment>
<keyword evidence="4 6" id="KW-0689">Ribosomal protein</keyword>
<evidence type="ECO:0000256" key="6">
    <source>
        <dbReference type="HAMAP-Rule" id="MF_01365"/>
    </source>
</evidence>
<proteinExistence type="inferred from homology"/>
<dbReference type="HAMAP" id="MF_01365_B">
    <property type="entry name" value="Ribosomal_uL6_B"/>
    <property type="match status" value="1"/>
</dbReference>
<keyword evidence="3 6" id="KW-0694">RNA-binding</keyword>
<evidence type="ECO:0000313" key="10">
    <source>
        <dbReference type="EMBL" id="HJB40147.1"/>
    </source>
</evidence>
<reference evidence="10" key="1">
    <citation type="journal article" date="2021" name="PeerJ">
        <title>Extensive microbial diversity within the chicken gut microbiome revealed by metagenomics and culture.</title>
        <authorList>
            <person name="Gilroy R."/>
            <person name="Ravi A."/>
            <person name="Getino M."/>
            <person name="Pursley I."/>
            <person name="Horton D.L."/>
            <person name="Alikhan N.F."/>
            <person name="Baker D."/>
            <person name="Gharbi K."/>
            <person name="Hall N."/>
            <person name="Watson M."/>
            <person name="Adriaenssens E.M."/>
            <person name="Foster-Nyarko E."/>
            <person name="Jarju S."/>
            <person name="Secka A."/>
            <person name="Antonio M."/>
            <person name="Oren A."/>
            <person name="Chaudhuri R.R."/>
            <person name="La Ragione R."/>
            <person name="Hildebrand F."/>
            <person name="Pallen M.J."/>
        </authorList>
    </citation>
    <scope>NUCLEOTIDE SEQUENCE</scope>
    <source>
        <strain evidence="10">ChiBcec8-14828</strain>
    </source>
</reference>
<dbReference type="NCBIfam" id="TIGR03654">
    <property type="entry name" value="L6_bact"/>
    <property type="match status" value="1"/>
</dbReference>
<dbReference type="SUPFAM" id="SSF56053">
    <property type="entry name" value="Ribosomal protein L6"/>
    <property type="match status" value="2"/>
</dbReference>
<dbReference type="GO" id="GO:0002181">
    <property type="term" value="P:cytoplasmic translation"/>
    <property type="evidence" value="ECO:0007669"/>
    <property type="project" value="TreeGrafter"/>
</dbReference>
<comment type="function">
    <text evidence="6 8">This protein binds to the 23S rRNA, and is important in its secondary structure. It is located near the subunit interface in the base of the L7/L12 stalk, and near the tRNA binding site of the peptidyltransferase center.</text>
</comment>
<feature type="domain" description="Large ribosomal subunit protein uL6 alpha-beta" evidence="9">
    <location>
        <begin position="11"/>
        <end position="82"/>
    </location>
</feature>
<evidence type="ECO:0000256" key="1">
    <source>
        <dbReference type="ARBA" id="ARBA00009356"/>
    </source>
</evidence>
<dbReference type="GO" id="GO:0019843">
    <property type="term" value="F:rRNA binding"/>
    <property type="evidence" value="ECO:0007669"/>
    <property type="project" value="UniProtKB-UniRule"/>
</dbReference>
<name>A0A9D2M2U6_9FIRM</name>
<dbReference type="InterPro" id="IPR020040">
    <property type="entry name" value="Ribosomal_uL6_a/b-dom"/>
</dbReference>